<dbReference type="InterPro" id="IPR050330">
    <property type="entry name" value="Bact_OuterMem_StrucFunc"/>
</dbReference>
<gene>
    <name evidence="7" type="ORF">JAO71_07660</name>
</gene>
<dbReference type="Proteomes" id="UP000605013">
    <property type="component" value="Unassembled WGS sequence"/>
</dbReference>
<organism evidence="7 8">
    <name type="scientific">Olleya sediminilitoris</name>
    <dbReference type="NCBI Taxonomy" id="2795739"/>
    <lineage>
        <taxon>Bacteria</taxon>
        <taxon>Pseudomonadati</taxon>
        <taxon>Bacteroidota</taxon>
        <taxon>Flavobacteriia</taxon>
        <taxon>Flavobacteriales</taxon>
        <taxon>Flavobacteriaceae</taxon>
    </lineage>
</organism>
<dbReference type="CDD" id="cd07185">
    <property type="entry name" value="OmpA_C-like"/>
    <property type="match status" value="1"/>
</dbReference>
<sequence>MKKIIFTSLALSLLFLSCKEDTKIITNDNKTVNTSTTKITDSPSTEKPTTTNDTKFSWDNITTSTEDIGDYPYIAPPKTMKTNKSNSGTQSYEFHKLQMFDGTTLFDLEGRVDKMSIQMDPNSKQWNQYLFDKSIEEYLKSIGAVLVSDKKIPNELIKTWGTSPNEQYAHMNKFYVGDVVNDKVRMYVLKTVDKKIGFQIYSDTSTGNIGVVELENFKQTIEKVTAKDILNDIETKGFASLHINFDTGKSRIKTESFEIIDEITKMMKDNKDLKISIEGHTDDVGDEKSNLKLSENRAKSVQISLIDEGIDANRLKSKGFGQTKPIEDNTTEQGRTKNRRVELRKI</sequence>
<evidence type="ECO:0000313" key="7">
    <source>
        <dbReference type="EMBL" id="MBL7559677.1"/>
    </source>
</evidence>
<dbReference type="PANTHER" id="PTHR30329">
    <property type="entry name" value="STATOR ELEMENT OF FLAGELLAR MOTOR COMPLEX"/>
    <property type="match status" value="1"/>
</dbReference>
<accession>A0ABS1WKN1</accession>
<name>A0ABS1WKN1_9FLAO</name>
<comment type="caution">
    <text evidence="7">The sequence shown here is derived from an EMBL/GenBank/DDBJ whole genome shotgun (WGS) entry which is preliminary data.</text>
</comment>
<evidence type="ECO:0000256" key="5">
    <source>
        <dbReference type="SAM" id="MobiDB-lite"/>
    </source>
</evidence>
<dbReference type="PROSITE" id="PS51257">
    <property type="entry name" value="PROKAR_LIPOPROTEIN"/>
    <property type="match status" value="1"/>
</dbReference>
<dbReference type="EMBL" id="JAEMEF010000005">
    <property type="protein sequence ID" value="MBL7559677.1"/>
    <property type="molecule type" value="Genomic_DNA"/>
</dbReference>
<reference evidence="7 8" key="1">
    <citation type="submission" date="2020-12" db="EMBL/GenBank/DDBJ databases">
        <title>Olleya sediminilitoris sp. nov., isolated from a tidal flat.</title>
        <authorList>
            <person name="Park S."/>
            <person name="Yoon J.-H."/>
        </authorList>
    </citation>
    <scope>NUCLEOTIDE SEQUENCE [LARGE SCALE GENOMIC DNA]</scope>
    <source>
        <strain evidence="7 8">YSTF-M6</strain>
    </source>
</reference>
<proteinExistence type="predicted"/>
<dbReference type="InterPro" id="IPR036737">
    <property type="entry name" value="OmpA-like_sf"/>
</dbReference>
<keyword evidence="2 4" id="KW-0472">Membrane</keyword>
<dbReference type="PRINTS" id="PR01021">
    <property type="entry name" value="OMPADOMAIN"/>
</dbReference>
<dbReference type="InterPro" id="IPR006664">
    <property type="entry name" value="OMP_bac"/>
</dbReference>
<dbReference type="Pfam" id="PF00691">
    <property type="entry name" value="OmpA"/>
    <property type="match status" value="1"/>
</dbReference>
<feature type="region of interest" description="Disordered" evidence="5">
    <location>
        <begin position="34"/>
        <end position="54"/>
    </location>
</feature>
<keyword evidence="8" id="KW-1185">Reference proteome</keyword>
<evidence type="ECO:0000256" key="4">
    <source>
        <dbReference type="PROSITE-ProRule" id="PRU00473"/>
    </source>
</evidence>
<keyword evidence="3" id="KW-0998">Cell outer membrane</keyword>
<evidence type="ECO:0000256" key="1">
    <source>
        <dbReference type="ARBA" id="ARBA00004442"/>
    </source>
</evidence>
<dbReference type="Gene3D" id="3.30.1330.60">
    <property type="entry name" value="OmpA-like domain"/>
    <property type="match status" value="1"/>
</dbReference>
<evidence type="ECO:0000313" key="8">
    <source>
        <dbReference type="Proteomes" id="UP000605013"/>
    </source>
</evidence>
<evidence type="ECO:0000256" key="3">
    <source>
        <dbReference type="ARBA" id="ARBA00023237"/>
    </source>
</evidence>
<dbReference type="PROSITE" id="PS51123">
    <property type="entry name" value="OMPA_2"/>
    <property type="match status" value="1"/>
</dbReference>
<dbReference type="SUPFAM" id="SSF103088">
    <property type="entry name" value="OmpA-like"/>
    <property type="match status" value="1"/>
</dbReference>
<comment type="subcellular location">
    <subcellularLocation>
        <location evidence="1">Cell outer membrane</location>
    </subcellularLocation>
</comment>
<protein>
    <submittedName>
        <fullName evidence="7">OmpA family protein</fullName>
    </submittedName>
</protein>
<evidence type="ECO:0000256" key="2">
    <source>
        <dbReference type="ARBA" id="ARBA00023136"/>
    </source>
</evidence>
<dbReference type="InterPro" id="IPR006665">
    <property type="entry name" value="OmpA-like"/>
</dbReference>
<feature type="domain" description="OmpA-like" evidence="6">
    <location>
        <begin position="232"/>
        <end position="346"/>
    </location>
</feature>
<dbReference type="RefSeq" id="WP_203000004.1">
    <property type="nucleotide sequence ID" value="NZ_JAEMEF010000005.1"/>
</dbReference>
<evidence type="ECO:0000259" key="6">
    <source>
        <dbReference type="PROSITE" id="PS51123"/>
    </source>
</evidence>
<feature type="region of interest" description="Disordered" evidence="5">
    <location>
        <begin position="318"/>
        <end position="346"/>
    </location>
</feature>
<dbReference type="PANTHER" id="PTHR30329:SF21">
    <property type="entry name" value="LIPOPROTEIN YIAD-RELATED"/>
    <property type="match status" value="1"/>
</dbReference>